<keyword evidence="2" id="KW-0238">DNA-binding</keyword>
<dbReference type="InterPro" id="IPR035418">
    <property type="entry name" value="AraC-bd_2"/>
</dbReference>
<comment type="caution">
    <text evidence="5">The sequence shown here is derived from an EMBL/GenBank/DDBJ whole genome shotgun (WGS) entry which is preliminary data.</text>
</comment>
<dbReference type="InterPro" id="IPR050204">
    <property type="entry name" value="AraC_XylS_family_regulators"/>
</dbReference>
<evidence type="ECO:0000256" key="3">
    <source>
        <dbReference type="ARBA" id="ARBA00023163"/>
    </source>
</evidence>
<dbReference type="InterPro" id="IPR018062">
    <property type="entry name" value="HTH_AraC-typ_CS"/>
</dbReference>
<dbReference type="PROSITE" id="PS01124">
    <property type="entry name" value="HTH_ARAC_FAMILY_2"/>
    <property type="match status" value="1"/>
</dbReference>
<evidence type="ECO:0000313" key="5">
    <source>
        <dbReference type="EMBL" id="GJD87822.1"/>
    </source>
</evidence>
<dbReference type="GO" id="GO:0003700">
    <property type="term" value="F:DNA-binding transcription factor activity"/>
    <property type="evidence" value="ECO:0007669"/>
    <property type="project" value="InterPro"/>
</dbReference>
<organism evidence="5 6">
    <name type="scientific">Methylobacterium hispanicum</name>
    <dbReference type="NCBI Taxonomy" id="270350"/>
    <lineage>
        <taxon>Bacteria</taxon>
        <taxon>Pseudomonadati</taxon>
        <taxon>Pseudomonadota</taxon>
        <taxon>Alphaproteobacteria</taxon>
        <taxon>Hyphomicrobiales</taxon>
        <taxon>Methylobacteriaceae</taxon>
        <taxon>Methylobacterium</taxon>
    </lineage>
</organism>
<dbReference type="GO" id="GO:0043565">
    <property type="term" value="F:sequence-specific DNA binding"/>
    <property type="evidence" value="ECO:0007669"/>
    <property type="project" value="InterPro"/>
</dbReference>
<evidence type="ECO:0000256" key="2">
    <source>
        <dbReference type="ARBA" id="ARBA00023125"/>
    </source>
</evidence>
<keyword evidence="6" id="KW-1185">Reference proteome</keyword>
<dbReference type="AlphaFoldDB" id="A0AAV4ZI03"/>
<dbReference type="PANTHER" id="PTHR46796">
    <property type="entry name" value="HTH-TYPE TRANSCRIPTIONAL ACTIVATOR RHAS-RELATED"/>
    <property type="match status" value="1"/>
</dbReference>
<dbReference type="InterPro" id="IPR009057">
    <property type="entry name" value="Homeodomain-like_sf"/>
</dbReference>
<dbReference type="PROSITE" id="PS00041">
    <property type="entry name" value="HTH_ARAC_FAMILY_1"/>
    <property type="match status" value="1"/>
</dbReference>
<accession>A0AAV4ZI03</accession>
<proteinExistence type="predicted"/>
<gene>
    <name evidence="5" type="ORF">BHAOGJBA_1327</name>
</gene>
<sequence length="313" mass="33910">MIFVSRQSTAGIEAGRTFDYWRSTALSRVAATPVQDARPFAAQRLAVLTSHGTLFHTCSSPLVVERRIESIRRDGNDDVSLSLLLGGRAHHEQGSRGGVLSSGGIGIVTNDRPFVSGAPEAYEEMRLSVSRSLFSAHVGIPEDVSGRTFQGSGLSVLLTDYLRSFAGSVERMSDAEAAHAFEGAMHLVRGIVNLEGGRPRQDLPSTAVRSLVLAYIQRRLHDPSLDPAAVGADLRISRTRLYLAFAQDGGVAAAIRDARLDLVSRRLLSRAWDGETIASIAFASGFRDAGVFGRAFRRRYAMSARDFRHAARG</sequence>
<dbReference type="Proteomes" id="UP001055247">
    <property type="component" value="Unassembled WGS sequence"/>
</dbReference>
<evidence type="ECO:0000256" key="1">
    <source>
        <dbReference type="ARBA" id="ARBA00023015"/>
    </source>
</evidence>
<dbReference type="Pfam" id="PF12833">
    <property type="entry name" value="HTH_18"/>
    <property type="match status" value="1"/>
</dbReference>
<name>A0AAV4ZI03_9HYPH</name>
<keyword evidence="1" id="KW-0805">Transcription regulation</keyword>
<dbReference type="SMART" id="SM00342">
    <property type="entry name" value="HTH_ARAC"/>
    <property type="match status" value="1"/>
</dbReference>
<keyword evidence="3" id="KW-0804">Transcription</keyword>
<dbReference type="SUPFAM" id="SSF46689">
    <property type="entry name" value="Homeodomain-like"/>
    <property type="match status" value="1"/>
</dbReference>
<reference evidence="5" key="2">
    <citation type="submission" date="2021-08" db="EMBL/GenBank/DDBJ databases">
        <authorList>
            <person name="Tani A."/>
            <person name="Ola A."/>
            <person name="Ogura Y."/>
            <person name="Katsura K."/>
            <person name="Hayashi T."/>
        </authorList>
    </citation>
    <scope>NUCLEOTIDE SEQUENCE</scope>
    <source>
        <strain evidence="5">DSM 16372</strain>
    </source>
</reference>
<evidence type="ECO:0000313" key="6">
    <source>
        <dbReference type="Proteomes" id="UP001055247"/>
    </source>
</evidence>
<dbReference type="InterPro" id="IPR018060">
    <property type="entry name" value="HTH_AraC"/>
</dbReference>
<dbReference type="Gene3D" id="1.10.10.60">
    <property type="entry name" value="Homeodomain-like"/>
    <property type="match status" value="1"/>
</dbReference>
<feature type="domain" description="HTH araC/xylS-type" evidence="4">
    <location>
        <begin position="210"/>
        <end position="310"/>
    </location>
</feature>
<protein>
    <recommendedName>
        <fullName evidence="4">HTH araC/xylS-type domain-containing protein</fullName>
    </recommendedName>
</protein>
<reference evidence="5" key="1">
    <citation type="journal article" date="2016" name="Front. Microbiol.">
        <title>Genome Sequence of the Piezophilic, Mesophilic Sulfate-Reducing Bacterium Desulfovibrio indicus J2T.</title>
        <authorList>
            <person name="Cao J."/>
            <person name="Maignien L."/>
            <person name="Shao Z."/>
            <person name="Alain K."/>
            <person name="Jebbar M."/>
        </authorList>
    </citation>
    <scope>NUCLEOTIDE SEQUENCE</scope>
    <source>
        <strain evidence="5">DSM 16372</strain>
    </source>
</reference>
<dbReference type="EMBL" id="BPQO01000004">
    <property type="protein sequence ID" value="GJD87822.1"/>
    <property type="molecule type" value="Genomic_DNA"/>
</dbReference>
<dbReference type="PANTHER" id="PTHR46796:SF6">
    <property type="entry name" value="ARAC SUBFAMILY"/>
    <property type="match status" value="1"/>
</dbReference>
<dbReference type="Pfam" id="PF14525">
    <property type="entry name" value="AraC_binding_2"/>
    <property type="match status" value="1"/>
</dbReference>
<evidence type="ECO:0000259" key="4">
    <source>
        <dbReference type="PROSITE" id="PS01124"/>
    </source>
</evidence>